<dbReference type="InterPro" id="IPR017937">
    <property type="entry name" value="Thioredoxin_CS"/>
</dbReference>
<gene>
    <name evidence="2" type="ORF">METZ01_LOCUS9057</name>
</gene>
<evidence type="ECO:0000313" key="2">
    <source>
        <dbReference type="EMBL" id="SUZ56203.1"/>
    </source>
</evidence>
<dbReference type="AlphaFoldDB" id="A0A381NRT7"/>
<feature type="domain" description="Spermatogenesis-associated protein 20-like TRX" evidence="1">
    <location>
        <begin position="18"/>
        <end position="128"/>
    </location>
</feature>
<dbReference type="InterPro" id="IPR004879">
    <property type="entry name" value="Ssp411-like_TRX"/>
</dbReference>
<accession>A0A381NRT7</accession>
<evidence type="ECO:0000259" key="1">
    <source>
        <dbReference type="Pfam" id="PF03190"/>
    </source>
</evidence>
<sequence length="167" mass="19819">MKINLLFILYFIIYSSYSQDKIEWIELDNNVEYTNNGKKIIIDLYTDWCGWCKVMDKNTFTDSEVVSLINKNFSPVKFNAEYQGNVNFNDNSFKFIKSGNRGINELAYHLTNGKLSYPMTIFLDENYKIITLLPGYHKPKFYKSVLTYIGDDYWKEMSWSDFTKVNY</sequence>
<dbReference type="SUPFAM" id="SSF52833">
    <property type="entry name" value="Thioredoxin-like"/>
    <property type="match status" value="1"/>
</dbReference>
<dbReference type="Gene3D" id="3.40.30.10">
    <property type="entry name" value="Glutaredoxin"/>
    <property type="match status" value="1"/>
</dbReference>
<dbReference type="EMBL" id="UINC01000487">
    <property type="protein sequence ID" value="SUZ56203.1"/>
    <property type="molecule type" value="Genomic_DNA"/>
</dbReference>
<dbReference type="InterPro" id="IPR036249">
    <property type="entry name" value="Thioredoxin-like_sf"/>
</dbReference>
<proteinExistence type="predicted"/>
<protein>
    <recommendedName>
        <fullName evidence="1">Spermatogenesis-associated protein 20-like TRX domain-containing protein</fullName>
    </recommendedName>
</protein>
<organism evidence="2">
    <name type="scientific">marine metagenome</name>
    <dbReference type="NCBI Taxonomy" id="408172"/>
    <lineage>
        <taxon>unclassified sequences</taxon>
        <taxon>metagenomes</taxon>
        <taxon>ecological metagenomes</taxon>
    </lineage>
</organism>
<dbReference type="PROSITE" id="PS00194">
    <property type="entry name" value="THIOREDOXIN_1"/>
    <property type="match status" value="1"/>
</dbReference>
<name>A0A381NRT7_9ZZZZ</name>
<dbReference type="Pfam" id="PF03190">
    <property type="entry name" value="Thioredox_DsbH"/>
    <property type="match status" value="1"/>
</dbReference>
<reference evidence="2" key="1">
    <citation type="submission" date="2018-05" db="EMBL/GenBank/DDBJ databases">
        <authorList>
            <person name="Lanie J.A."/>
            <person name="Ng W.-L."/>
            <person name="Kazmierczak K.M."/>
            <person name="Andrzejewski T.M."/>
            <person name="Davidsen T.M."/>
            <person name="Wayne K.J."/>
            <person name="Tettelin H."/>
            <person name="Glass J.I."/>
            <person name="Rusch D."/>
            <person name="Podicherti R."/>
            <person name="Tsui H.-C.T."/>
            <person name="Winkler M.E."/>
        </authorList>
    </citation>
    <scope>NUCLEOTIDE SEQUENCE</scope>
</reference>